<evidence type="ECO:0000313" key="1">
    <source>
        <dbReference type="EMBL" id="KAK9001095.1"/>
    </source>
</evidence>
<accession>A0ABR2QK88</accession>
<evidence type="ECO:0000313" key="2">
    <source>
        <dbReference type="Proteomes" id="UP001396334"/>
    </source>
</evidence>
<proteinExistence type="predicted"/>
<keyword evidence="2" id="KW-1185">Reference proteome</keyword>
<name>A0ABR2QK88_9ROSI</name>
<dbReference type="EMBL" id="JBBPBN010000036">
    <property type="protein sequence ID" value="KAK9001095.1"/>
    <property type="molecule type" value="Genomic_DNA"/>
</dbReference>
<sequence>MADSVPTSTMVMDMTTKSGEWDWGRLSVLLPPDILDRILVVSPPQPSFGLDSLVQSTDDSHVGQWSCRFVVFCWLLWKGRCTRFFEPDSIEHEDILTRGNRLAALGWTTSRSGMMLEPLITLVEEESKCDLVELDMATCFQDANTACFNLLNDPGG</sequence>
<comment type="caution">
    <text evidence="1">The sequence shown here is derived from an EMBL/GenBank/DDBJ whole genome shotgun (WGS) entry which is preliminary data.</text>
</comment>
<gene>
    <name evidence="1" type="ORF">V6N11_082887</name>
</gene>
<dbReference type="Proteomes" id="UP001396334">
    <property type="component" value="Unassembled WGS sequence"/>
</dbReference>
<protein>
    <submittedName>
        <fullName evidence="1">Uncharacterized protein</fullName>
    </submittedName>
</protein>
<organism evidence="1 2">
    <name type="scientific">Hibiscus sabdariffa</name>
    <name type="common">roselle</name>
    <dbReference type="NCBI Taxonomy" id="183260"/>
    <lineage>
        <taxon>Eukaryota</taxon>
        <taxon>Viridiplantae</taxon>
        <taxon>Streptophyta</taxon>
        <taxon>Embryophyta</taxon>
        <taxon>Tracheophyta</taxon>
        <taxon>Spermatophyta</taxon>
        <taxon>Magnoliopsida</taxon>
        <taxon>eudicotyledons</taxon>
        <taxon>Gunneridae</taxon>
        <taxon>Pentapetalae</taxon>
        <taxon>rosids</taxon>
        <taxon>malvids</taxon>
        <taxon>Malvales</taxon>
        <taxon>Malvaceae</taxon>
        <taxon>Malvoideae</taxon>
        <taxon>Hibiscus</taxon>
    </lineage>
</organism>
<reference evidence="1 2" key="1">
    <citation type="journal article" date="2024" name="G3 (Bethesda)">
        <title>Genome assembly of Hibiscus sabdariffa L. provides insights into metabolisms of medicinal natural products.</title>
        <authorList>
            <person name="Kim T."/>
        </authorList>
    </citation>
    <scope>NUCLEOTIDE SEQUENCE [LARGE SCALE GENOMIC DNA]</scope>
    <source>
        <strain evidence="1">TK-2024</strain>
        <tissue evidence="1">Old leaves</tissue>
    </source>
</reference>